<dbReference type="InterPro" id="IPR052898">
    <property type="entry name" value="ACAD10-like"/>
</dbReference>
<dbReference type="Pfam" id="PF00702">
    <property type="entry name" value="Hydrolase"/>
    <property type="match status" value="1"/>
</dbReference>
<dbReference type="PANTHER" id="PTHR47829:SF1">
    <property type="entry name" value="HAD FAMILY PHOSPHATASE"/>
    <property type="match status" value="1"/>
</dbReference>
<dbReference type="CDD" id="cd02603">
    <property type="entry name" value="HAD_sEH-N_like"/>
    <property type="match status" value="1"/>
</dbReference>
<reference evidence="1" key="1">
    <citation type="submission" date="2020-05" db="EMBL/GenBank/DDBJ databases">
        <authorList>
            <person name="Chiriac C."/>
            <person name="Salcher M."/>
            <person name="Ghai R."/>
            <person name="Kavagutti S V."/>
        </authorList>
    </citation>
    <scope>NUCLEOTIDE SEQUENCE</scope>
</reference>
<sequence>MPSTSGPVHDQVRGVVFDYGGVLTTPVGESIRAWIARDAIDPQSFSRTIKSWLSRDAPRGTPIHRLELGEIDGETFNGLLAERLVHEDGSSVAAEGLLEKVFSGVRPDPEMIALVEQVSGSGVQVALLSNSWGNGGYHWELVDRLFAHVVISGRVGVRKPEPEAYGLILDSMGLAPSEVVFVDDAEPNVEGARRVGMHTVHHLTAVGTRAALGALIPALSTSTPQESR</sequence>
<dbReference type="NCBIfam" id="TIGR01509">
    <property type="entry name" value="HAD-SF-IA-v3"/>
    <property type="match status" value="1"/>
</dbReference>
<dbReference type="SFLD" id="SFLDG01129">
    <property type="entry name" value="C1.5:_HAD__Beta-PGM__Phosphata"/>
    <property type="match status" value="1"/>
</dbReference>
<dbReference type="InterPro" id="IPR023198">
    <property type="entry name" value="PGP-like_dom2"/>
</dbReference>
<dbReference type="PANTHER" id="PTHR47829">
    <property type="entry name" value="HYDROLASE, PUTATIVE (AFU_ORTHOLOGUE AFUA_1G12880)-RELATED"/>
    <property type="match status" value="1"/>
</dbReference>
<evidence type="ECO:0000313" key="1">
    <source>
        <dbReference type="EMBL" id="CAB5027214.1"/>
    </source>
</evidence>
<gene>
    <name evidence="1" type="ORF">UFOPK3992_02077</name>
</gene>
<dbReference type="Gene3D" id="1.10.150.240">
    <property type="entry name" value="Putative phosphatase, domain 2"/>
    <property type="match status" value="1"/>
</dbReference>
<dbReference type="Gene3D" id="3.40.50.1000">
    <property type="entry name" value="HAD superfamily/HAD-like"/>
    <property type="match status" value="1"/>
</dbReference>
<name>A0A6J7REJ7_9ZZZZ</name>
<dbReference type="PRINTS" id="PR00413">
    <property type="entry name" value="HADHALOGNASE"/>
</dbReference>
<organism evidence="1">
    <name type="scientific">freshwater metagenome</name>
    <dbReference type="NCBI Taxonomy" id="449393"/>
    <lineage>
        <taxon>unclassified sequences</taxon>
        <taxon>metagenomes</taxon>
        <taxon>ecological metagenomes</taxon>
    </lineage>
</organism>
<accession>A0A6J7REJ7</accession>
<proteinExistence type="predicted"/>
<dbReference type="EMBL" id="CAFBOZ010000392">
    <property type="protein sequence ID" value="CAB5027214.1"/>
    <property type="molecule type" value="Genomic_DNA"/>
</dbReference>
<dbReference type="AlphaFoldDB" id="A0A6J7REJ7"/>
<protein>
    <submittedName>
        <fullName evidence="1">Unannotated protein</fullName>
    </submittedName>
</protein>
<dbReference type="InterPro" id="IPR023214">
    <property type="entry name" value="HAD_sf"/>
</dbReference>
<dbReference type="InterPro" id="IPR006439">
    <property type="entry name" value="HAD-SF_hydro_IA"/>
</dbReference>
<dbReference type="InterPro" id="IPR036412">
    <property type="entry name" value="HAD-like_sf"/>
</dbReference>
<dbReference type="SUPFAM" id="SSF56784">
    <property type="entry name" value="HAD-like"/>
    <property type="match status" value="1"/>
</dbReference>
<dbReference type="SFLD" id="SFLDS00003">
    <property type="entry name" value="Haloacid_Dehalogenase"/>
    <property type="match status" value="1"/>
</dbReference>